<reference evidence="1 2" key="1">
    <citation type="journal article" date="2021" name="Commun. Biol.">
        <title>The genome of Shorea leprosula (Dipterocarpaceae) highlights the ecological relevance of drought in aseasonal tropical rainforests.</title>
        <authorList>
            <person name="Ng K.K.S."/>
            <person name="Kobayashi M.J."/>
            <person name="Fawcett J.A."/>
            <person name="Hatakeyama M."/>
            <person name="Paape T."/>
            <person name="Ng C.H."/>
            <person name="Ang C.C."/>
            <person name="Tnah L.H."/>
            <person name="Lee C.T."/>
            <person name="Nishiyama T."/>
            <person name="Sese J."/>
            <person name="O'Brien M.J."/>
            <person name="Copetti D."/>
            <person name="Mohd Noor M.I."/>
            <person name="Ong R.C."/>
            <person name="Putra M."/>
            <person name="Sireger I.Z."/>
            <person name="Indrioko S."/>
            <person name="Kosugi Y."/>
            <person name="Izuno A."/>
            <person name="Isagi Y."/>
            <person name="Lee S.L."/>
            <person name="Shimizu K.K."/>
        </authorList>
    </citation>
    <scope>NUCLEOTIDE SEQUENCE [LARGE SCALE GENOMIC DNA]</scope>
    <source>
        <strain evidence="1">214</strain>
    </source>
</reference>
<comment type="caution">
    <text evidence="1">The sequence shown here is derived from an EMBL/GenBank/DDBJ whole genome shotgun (WGS) entry which is preliminary data.</text>
</comment>
<accession>A0AAV5KQ66</accession>
<dbReference type="EMBL" id="BPVZ01000073">
    <property type="protein sequence ID" value="GKV26683.1"/>
    <property type="molecule type" value="Genomic_DNA"/>
</dbReference>
<gene>
    <name evidence="1" type="ORF">SLEP1_g35940</name>
</gene>
<evidence type="ECO:0000313" key="2">
    <source>
        <dbReference type="Proteomes" id="UP001054252"/>
    </source>
</evidence>
<keyword evidence="2" id="KW-1185">Reference proteome</keyword>
<dbReference type="Proteomes" id="UP001054252">
    <property type="component" value="Unassembled WGS sequence"/>
</dbReference>
<protein>
    <submittedName>
        <fullName evidence="1">Uncharacterized protein</fullName>
    </submittedName>
</protein>
<proteinExistence type="predicted"/>
<evidence type="ECO:0000313" key="1">
    <source>
        <dbReference type="EMBL" id="GKV26683.1"/>
    </source>
</evidence>
<sequence length="39" mass="4768">MPTSVIRKRIQVRERNRRLFYRSWPVFKPPTGRQQGLLV</sequence>
<name>A0AAV5KQ66_9ROSI</name>
<organism evidence="1 2">
    <name type="scientific">Rubroshorea leprosula</name>
    <dbReference type="NCBI Taxonomy" id="152421"/>
    <lineage>
        <taxon>Eukaryota</taxon>
        <taxon>Viridiplantae</taxon>
        <taxon>Streptophyta</taxon>
        <taxon>Embryophyta</taxon>
        <taxon>Tracheophyta</taxon>
        <taxon>Spermatophyta</taxon>
        <taxon>Magnoliopsida</taxon>
        <taxon>eudicotyledons</taxon>
        <taxon>Gunneridae</taxon>
        <taxon>Pentapetalae</taxon>
        <taxon>rosids</taxon>
        <taxon>malvids</taxon>
        <taxon>Malvales</taxon>
        <taxon>Dipterocarpaceae</taxon>
        <taxon>Rubroshorea</taxon>
    </lineage>
</organism>
<dbReference type="AlphaFoldDB" id="A0AAV5KQ66"/>